<dbReference type="Proteomes" id="UP000199630">
    <property type="component" value="Unassembled WGS sequence"/>
</dbReference>
<dbReference type="PANTHER" id="PTHR36440">
    <property type="entry name" value="PUTATIVE (AFU_ORTHOLOGUE AFUA_8G07350)-RELATED"/>
    <property type="match status" value="1"/>
</dbReference>
<dbReference type="OrthoDB" id="9798709at2"/>
<protein>
    <submittedName>
        <fullName evidence="3">Cupin domain-containing protein</fullName>
    </submittedName>
</protein>
<dbReference type="InterPro" id="IPR011051">
    <property type="entry name" value="RmlC_Cupin_sf"/>
</dbReference>
<dbReference type="PANTHER" id="PTHR36440:SF1">
    <property type="entry name" value="PUTATIVE (AFU_ORTHOLOGUE AFUA_8G07350)-RELATED"/>
    <property type="match status" value="1"/>
</dbReference>
<feature type="region of interest" description="Disordered" evidence="1">
    <location>
        <begin position="26"/>
        <end position="45"/>
    </location>
</feature>
<proteinExistence type="predicted"/>
<dbReference type="Gene3D" id="2.60.120.10">
    <property type="entry name" value="Jelly Rolls"/>
    <property type="match status" value="1"/>
</dbReference>
<dbReference type="STRING" id="588602.SAMN04487991_1290"/>
<feature type="domain" description="Cupin type-2" evidence="2">
    <location>
        <begin position="36"/>
        <end position="100"/>
    </location>
</feature>
<dbReference type="AlphaFoldDB" id="A0A1I3N857"/>
<accession>A0A1I3N857</accession>
<evidence type="ECO:0000259" key="2">
    <source>
        <dbReference type="Pfam" id="PF07883"/>
    </source>
</evidence>
<evidence type="ECO:0000313" key="3">
    <source>
        <dbReference type="EMBL" id="SFJ05402.1"/>
    </source>
</evidence>
<sequence length="144" mass="15699">MTASTETHHWLGVSYKTILSPETSGGAMSIVDSTSPPDSGPPRHVHHSEDEVFVILSGACKFWIEGTETILEPEGTIFIPRGKEHTFKAIGTAPCRHLIILTPGGFEGFFAAMAKGQYRIPEDMPAILEEAQKFNMTFTGPPLD</sequence>
<gene>
    <name evidence="3" type="ORF">SAMN04487991_1290</name>
</gene>
<dbReference type="InterPro" id="IPR013096">
    <property type="entry name" value="Cupin_2"/>
</dbReference>
<dbReference type="InterPro" id="IPR053146">
    <property type="entry name" value="QDO-like"/>
</dbReference>
<name>A0A1I3N857_9RHOB</name>
<dbReference type="InterPro" id="IPR014710">
    <property type="entry name" value="RmlC-like_jellyroll"/>
</dbReference>
<dbReference type="SUPFAM" id="SSF51182">
    <property type="entry name" value="RmlC-like cupins"/>
    <property type="match status" value="1"/>
</dbReference>
<reference evidence="4" key="1">
    <citation type="submission" date="2016-10" db="EMBL/GenBank/DDBJ databases">
        <authorList>
            <person name="Varghese N."/>
            <person name="Submissions S."/>
        </authorList>
    </citation>
    <scope>NUCLEOTIDE SEQUENCE [LARGE SCALE GENOMIC DNA]</scope>
    <source>
        <strain evidence="4">DSM 26471</strain>
    </source>
</reference>
<organism evidence="3 4">
    <name type="scientific">Celeribacter neptunius</name>
    <dbReference type="NCBI Taxonomy" id="588602"/>
    <lineage>
        <taxon>Bacteria</taxon>
        <taxon>Pseudomonadati</taxon>
        <taxon>Pseudomonadota</taxon>
        <taxon>Alphaproteobacteria</taxon>
        <taxon>Rhodobacterales</taxon>
        <taxon>Roseobacteraceae</taxon>
        <taxon>Celeribacter</taxon>
    </lineage>
</organism>
<dbReference type="Pfam" id="PF07883">
    <property type="entry name" value="Cupin_2"/>
    <property type="match status" value="1"/>
</dbReference>
<dbReference type="EMBL" id="FORH01000002">
    <property type="protein sequence ID" value="SFJ05402.1"/>
    <property type="molecule type" value="Genomic_DNA"/>
</dbReference>
<dbReference type="RefSeq" id="WP_090059289.1">
    <property type="nucleotide sequence ID" value="NZ_FORH01000002.1"/>
</dbReference>
<evidence type="ECO:0000313" key="4">
    <source>
        <dbReference type="Proteomes" id="UP000199630"/>
    </source>
</evidence>
<evidence type="ECO:0000256" key="1">
    <source>
        <dbReference type="SAM" id="MobiDB-lite"/>
    </source>
</evidence>
<keyword evidence="4" id="KW-1185">Reference proteome</keyword>